<reference evidence="2" key="1">
    <citation type="journal article" date="2020" name="Fungal Divers.">
        <title>Resolving the Mortierellaceae phylogeny through synthesis of multi-gene phylogenetics and phylogenomics.</title>
        <authorList>
            <person name="Vandepol N."/>
            <person name="Liber J."/>
            <person name="Desiro A."/>
            <person name="Na H."/>
            <person name="Kennedy M."/>
            <person name="Barry K."/>
            <person name="Grigoriev I.V."/>
            <person name="Miller A.N."/>
            <person name="O'Donnell K."/>
            <person name="Stajich J.E."/>
            <person name="Bonito G."/>
        </authorList>
    </citation>
    <scope>NUCLEOTIDE SEQUENCE</scope>
    <source>
        <strain evidence="2">KOD1015</strain>
    </source>
</reference>
<evidence type="ECO:0000256" key="1">
    <source>
        <dbReference type="SAM" id="MobiDB-lite"/>
    </source>
</evidence>
<accession>A0A9P6KET4</accession>
<dbReference type="Proteomes" id="UP000780801">
    <property type="component" value="Unassembled WGS sequence"/>
</dbReference>
<feature type="region of interest" description="Disordered" evidence="1">
    <location>
        <begin position="1"/>
        <end position="29"/>
    </location>
</feature>
<comment type="caution">
    <text evidence="2">The sequence shown here is derived from an EMBL/GenBank/DDBJ whole genome shotgun (WGS) entry which is preliminary data.</text>
</comment>
<sequence>MNETTALGATSTLATTSAPKSGHMTKKQRKEHFDALGALQTQLDVSVSLARTKVASWLNTDGLSDDEDDKARAQGRPGSFASASEMKARQPGLGLGAKYISHKDQMRHVPLNAFESKLKRQLTGGKVAADLKRYEEADKNATPDKYKEHKLMMAAKRKELQLLAEEEEDSRTRNVGGKASVTESTSKERAATPNESRPQKNGTTTSAGHSSSQQQHHTHQRHDKGSEHNGHQPKSKHHQKPTAKYQAAVHPAALKAPQLGSHTISASPTDQANASPTSASAPSSTPAPSSTKETPSKKRPGDFFSMYMDERAEKMAKKKKKTQAKRDPDADDD</sequence>
<evidence type="ECO:0000313" key="2">
    <source>
        <dbReference type="EMBL" id="KAF9582251.1"/>
    </source>
</evidence>
<feature type="compositionally biased region" description="Low complexity" evidence="1">
    <location>
        <begin position="274"/>
        <end position="293"/>
    </location>
</feature>
<name>A0A9P6KET4_9FUNG</name>
<dbReference type="OrthoDB" id="5393235at2759"/>
<organism evidence="2 3">
    <name type="scientific">Lunasporangiospora selenospora</name>
    <dbReference type="NCBI Taxonomy" id="979761"/>
    <lineage>
        <taxon>Eukaryota</taxon>
        <taxon>Fungi</taxon>
        <taxon>Fungi incertae sedis</taxon>
        <taxon>Mucoromycota</taxon>
        <taxon>Mortierellomycotina</taxon>
        <taxon>Mortierellomycetes</taxon>
        <taxon>Mortierellales</taxon>
        <taxon>Mortierellaceae</taxon>
        <taxon>Lunasporangiospora</taxon>
    </lineage>
</organism>
<evidence type="ECO:0000313" key="3">
    <source>
        <dbReference type="Proteomes" id="UP000780801"/>
    </source>
</evidence>
<feature type="compositionally biased region" description="Polar residues" evidence="1">
    <location>
        <begin position="260"/>
        <end position="273"/>
    </location>
</feature>
<feature type="region of interest" description="Disordered" evidence="1">
    <location>
        <begin position="58"/>
        <end position="88"/>
    </location>
</feature>
<feature type="compositionally biased region" description="Low complexity" evidence="1">
    <location>
        <begin position="1"/>
        <end position="18"/>
    </location>
</feature>
<feature type="compositionally biased region" description="Basic residues" evidence="1">
    <location>
        <begin position="231"/>
        <end position="241"/>
    </location>
</feature>
<feature type="compositionally biased region" description="Low complexity" evidence="1">
    <location>
        <begin position="202"/>
        <end position="215"/>
    </location>
</feature>
<keyword evidence="3" id="KW-1185">Reference proteome</keyword>
<feature type="region of interest" description="Disordered" evidence="1">
    <location>
        <begin position="132"/>
        <end position="333"/>
    </location>
</feature>
<gene>
    <name evidence="2" type="ORF">BGW38_000451</name>
</gene>
<protein>
    <submittedName>
        <fullName evidence="2">Uncharacterized protein</fullName>
    </submittedName>
</protein>
<proteinExistence type="predicted"/>
<feature type="compositionally biased region" description="Basic and acidic residues" evidence="1">
    <location>
        <begin position="132"/>
        <end position="160"/>
    </location>
</feature>
<dbReference type="AlphaFoldDB" id="A0A9P6KET4"/>
<dbReference type="EMBL" id="JAABOA010001120">
    <property type="protein sequence ID" value="KAF9582251.1"/>
    <property type="molecule type" value="Genomic_DNA"/>
</dbReference>
<feature type="compositionally biased region" description="Basic and acidic residues" evidence="1">
    <location>
        <begin position="324"/>
        <end position="333"/>
    </location>
</feature>